<dbReference type="Proteomes" id="UP001196413">
    <property type="component" value="Unassembled WGS sequence"/>
</dbReference>
<organism evidence="1 2">
    <name type="scientific">Parelaphostrongylus tenuis</name>
    <name type="common">Meningeal worm</name>
    <dbReference type="NCBI Taxonomy" id="148309"/>
    <lineage>
        <taxon>Eukaryota</taxon>
        <taxon>Metazoa</taxon>
        <taxon>Ecdysozoa</taxon>
        <taxon>Nematoda</taxon>
        <taxon>Chromadorea</taxon>
        <taxon>Rhabditida</taxon>
        <taxon>Rhabditina</taxon>
        <taxon>Rhabditomorpha</taxon>
        <taxon>Strongyloidea</taxon>
        <taxon>Metastrongylidae</taxon>
        <taxon>Parelaphostrongylus</taxon>
    </lineage>
</organism>
<protein>
    <submittedName>
        <fullName evidence="1">Uncharacterized protein</fullName>
    </submittedName>
</protein>
<sequence length="85" mass="9662">MDIVILFCYESASAFLIAKTIIGMNKELQMSNAKYSQNMRLVLITATSTVTSVFEMIFEFSSLNVVESSANLLLKWFLDQITQIR</sequence>
<gene>
    <name evidence="1" type="ORF">KIN20_004285</name>
</gene>
<proteinExistence type="predicted"/>
<dbReference type="AlphaFoldDB" id="A0AAD5MR45"/>
<name>A0AAD5MR45_PARTN</name>
<keyword evidence="2" id="KW-1185">Reference proteome</keyword>
<evidence type="ECO:0000313" key="1">
    <source>
        <dbReference type="EMBL" id="KAJ1348884.1"/>
    </source>
</evidence>
<comment type="caution">
    <text evidence="1">The sequence shown here is derived from an EMBL/GenBank/DDBJ whole genome shotgun (WGS) entry which is preliminary data.</text>
</comment>
<accession>A0AAD5MR45</accession>
<evidence type="ECO:0000313" key="2">
    <source>
        <dbReference type="Proteomes" id="UP001196413"/>
    </source>
</evidence>
<dbReference type="EMBL" id="JAHQIW010000576">
    <property type="protein sequence ID" value="KAJ1348884.1"/>
    <property type="molecule type" value="Genomic_DNA"/>
</dbReference>
<reference evidence="1" key="1">
    <citation type="submission" date="2021-06" db="EMBL/GenBank/DDBJ databases">
        <title>Parelaphostrongylus tenuis whole genome reference sequence.</title>
        <authorList>
            <person name="Garwood T.J."/>
            <person name="Larsen P.A."/>
            <person name="Fountain-Jones N.M."/>
            <person name="Garbe J.R."/>
            <person name="Macchietto M.G."/>
            <person name="Kania S.A."/>
            <person name="Gerhold R.W."/>
            <person name="Richards J.E."/>
            <person name="Wolf T.M."/>
        </authorList>
    </citation>
    <scope>NUCLEOTIDE SEQUENCE</scope>
    <source>
        <strain evidence="1">MNPRO001-30</strain>
        <tissue evidence="1">Meninges</tissue>
    </source>
</reference>